<proteinExistence type="predicted"/>
<feature type="domain" description="LamG-like jellyroll fold" evidence="4">
    <location>
        <begin position="1055"/>
        <end position="1200"/>
    </location>
</feature>
<evidence type="ECO:0000313" key="6">
    <source>
        <dbReference type="Proteomes" id="UP000605992"/>
    </source>
</evidence>
<dbReference type="Proteomes" id="UP000605992">
    <property type="component" value="Unassembled WGS sequence"/>
</dbReference>
<dbReference type="AlphaFoldDB" id="A0A8J3Y1N7"/>
<feature type="domain" description="LamG-like jellyroll fold" evidence="4">
    <location>
        <begin position="822"/>
        <end position="963"/>
    </location>
</feature>
<evidence type="ECO:0000259" key="4">
    <source>
        <dbReference type="SMART" id="SM00560"/>
    </source>
</evidence>
<feature type="region of interest" description="Disordered" evidence="3">
    <location>
        <begin position="264"/>
        <end position="293"/>
    </location>
</feature>
<dbReference type="Gene3D" id="2.60.120.200">
    <property type="match status" value="2"/>
</dbReference>
<evidence type="ECO:0000256" key="1">
    <source>
        <dbReference type="ARBA" id="ARBA00022729"/>
    </source>
</evidence>
<dbReference type="EMBL" id="BOOR01000080">
    <property type="protein sequence ID" value="GII59225.1"/>
    <property type="molecule type" value="Genomic_DNA"/>
</dbReference>
<dbReference type="PANTHER" id="PTHR46943:SF1">
    <property type="entry name" value="PENTRAXIN-RELATED PROTEIN PTX3"/>
    <property type="match status" value="1"/>
</dbReference>
<dbReference type="GO" id="GO:0006955">
    <property type="term" value="P:immune response"/>
    <property type="evidence" value="ECO:0007669"/>
    <property type="project" value="InterPro"/>
</dbReference>
<keyword evidence="6" id="KW-1185">Reference proteome</keyword>
<protein>
    <recommendedName>
        <fullName evidence="4">LamG-like jellyroll fold domain-containing protein</fullName>
    </recommendedName>
</protein>
<comment type="caution">
    <text evidence="5">The sequence shown here is derived from an EMBL/GenBank/DDBJ whole genome shotgun (WGS) entry which is preliminary data.</text>
</comment>
<dbReference type="PANTHER" id="PTHR46943">
    <property type="entry name" value="PENTRAXIN-RELATED PROTEIN PTX3"/>
    <property type="match status" value="1"/>
</dbReference>
<evidence type="ECO:0000313" key="5">
    <source>
        <dbReference type="EMBL" id="GII59225.1"/>
    </source>
</evidence>
<dbReference type="InterPro" id="IPR042837">
    <property type="entry name" value="PTX3"/>
</dbReference>
<feature type="region of interest" description="Disordered" evidence="3">
    <location>
        <begin position="1107"/>
        <end position="1126"/>
    </location>
</feature>
<evidence type="ECO:0000256" key="2">
    <source>
        <dbReference type="ARBA" id="ARBA00023157"/>
    </source>
</evidence>
<keyword evidence="2" id="KW-1015">Disulfide bond</keyword>
<reference evidence="5" key="1">
    <citation type="submission" date="2021-01" db="EMBL/GenBank/DDBJ databases">
        <title>Whole genome shotgun sequence of Planotetraspora thailandica NBRC 104271.</title>
        <authorList>
            <person name="Komaki H."/>
            <person name="Tamura T."/>
        </authorList>
    </citation>
    <scope>NUCLEOTIDE SEQUENCE</scope>
    <source>
        <strain evidence="5">NBRC 104271</strain>
    </source>
</reference>
<name>A0A8J3Y1N7_9ACTN</name>
<dbReference type="SUPFAM" id="SSF49899">
    <property type="entry name" value="Concanavalin A-like lectins/glucanases"/>
    <property type="match status" value="2"/>
</dbReference>
<dbReference type="InterPro" id="IPR013320">
    <property type="entry name" value="ConA-like_dom_sf"/>
</dbReference>
<gene>
    <name evidence="5" type="ORF">Pth03_76140</name>
</gene>
<dbReference type="Pfam" id="PF13385">
    <property type="entry name" value="Laminin_G_3"/>
    <property type="match status" value="2"/>
</dbReference>
<organism evidence="5 6">
    <name type="scientific">Planotetraspora thailandica</name>
    <dbReference type="NCBI Taxonomy" id="487172"/>
    <lineage>
        <taxon>Bacteria</taxon>
        <taxon>Bacillati</taxon>
        <taxon>Actinomycetota</taxon>
        <taxon>Actinomycetes</taxon>
        <taxon>Streptosporangiales</taxon>
        <taxon>Streptosporangiaceae</taxon>
        <taxon>Planotetraspora</taxon>
    </lineage>
</organism>
<accession>A0A8J3Y1N7</accession>
<dbReference type="InterPro" id="IPR006558">
    <property type="entry name" value="LamG-like"/>
</dbReference>
<dbReference type="SMART" id="SM00560">
    <property type="entry name" value="LamGL"/>
    <property type="match status" value="2"/>
</dbReference>
<sequence length="1212" mass="126497">MGSKSVPGARWQRGKWRGGFVSATAGMVFAAGLVGYPAHGPVTASPAAAVEADPAAPAYSENDAQSAATSTGKRVEALNLRTDRSETYAQPDGTFTTVEHVQPVRTWQGGKWEDLDTTLVRRPDGTWSPKAATVGLFISGGGDSPFVTMRQAGKTMSVGWPGSLPQPHVQGNTATFSNVLPDVDLVVRADVDGYSHLLVVKSAEAAANPDLARIELPVETGGVRLEEQPGGGIAAVESGAGGPVFEAPEPIMWDSSTAAAPAGVMSRATSAGVSGESEPGDLREGPGDDSQVAPVGLEVRDDAFVLTPDAQLLASATYPLYIDPVAKTYTRSGWAMVSSYHSRQEHWKFSDDEGVGRCPADVSSLCASSNDVKRQFYAVPTSSLAGKDIISAEFAITLTSAYNGTARSVALSRVNSTGSSAISSSTNWSNQPSSKAAVDTASTSARAGSCTSTNQNLRFNAKSAVQQAADSGWATTTFRLAAGDESGYAYWNRFCGNGQLEVTYNRPPLAPSQSTMSISPGGACVHGASRPYTDSLPMMYATIQDYDHNDNPGQTETLKAQFEVSWTPSGGSTVTKTFTTGTATTSSVSSSNTQTGQHMFSAKVGTSGTVSAPSTYTIPENVVVSWRARGNDGTAWGDWSPVKCEFMYGHTTPAPPEVTSSQYPDDDQWHPGVGDEGSFTFTSASSDVVAYRYFFDGEPQLTVNAGTGAGKPATIRWTPMWEGPHDLTVFAVDAAGKSQKNPNGYPFLVGAGRLPAAVWKLDDAAGAPQAAGRPGDPVLTAGSGAIFGVDQQGDQKSRVAVKLDGTDGGYLSTSGPVVATDKSFAVAAWVYLPSLPSQDMTVVSQDGTGGAGFSLGYDGATQKWVFRTPVTPLDSMGDWRVVDSTPAVAGIWTHLVGEYDAVKQQLLLYKQGVPAAAPVSRPTPWNADGGLQIGRELAMSGYTNAFTGSVSEVQVYDRMVSEEELAAAQGSPPELVSYWPLEDVLNGVSPEASGQAGLALGSGASIYHVDASCEPELDPECAAPESALTGDGHLLLDGTPESYASRDAGLLARRGSFAIAAQARMGSALPRGDETVMSLAGPNATAVVVRYSAAHGKWQLVVTDQDAATPQETSADDSAGSPQTTGRGDHLTLAFDAVTGVVSLYVNGQFGGSQVVWPNTWDFSTVSVQVGRRLTGSVGSEFFSGALDEVRVYQGVVDARRAVEIYAASSSA</sequence>
<keyword evidence="1" id="KW-0732">Signal</keyword>
<evidence type="ECO:0000256" key="3">
    <source>
        <dbReference type="SAM" id="MobiDB-lite"/>
    </source>
</evidence>